<dbReference type="Proteomes" id="UP000316621">
    <property type="component" value="Chromosome 4"/>
</dbReference>
<evidence type="ECO:0000313" key="1">
    <source>
        <dbReference type="EMBL" id="RZC58679.1"/>
    </source>
</evidence>
<sequence length="100" mass="11043">MSVLHYTRSDPSQFSIYPKQYRNLYRCLSTYHENLGAVVDSLCINRSNSTCDNATSTSPLHGTTTPALIEESHREVAAQDLIPSALLDCIVATYLPPSNP</sequence>
<evidence type="ECO:0000313" key="2">
    <source>
        <dbReference type="Proteomes" id="UP000316621"/>
    </source>
</evidence>
<dbReference type="EMBL" id="CM010718">
    <property type="protein sequence ID" value="RZC58679.1"/>
    <property type="molecule type" value="Genomic_DNA"/>
</dbReference>
<gene>
    <name evidence="1" type="ORF">C5167_005981</name>
</gene>
<organism evidence="1 2">
    <name type="scientific">Papaver somniferum</name>
    <name type="common">Opium poppy</name>
    <dbReference type="NCBI Taxonomy" id="3469"/>
    <lineage>
        <taxon>Eukaryota</taxon>
        <taxon>Viridiplantae</taxon>
        <taxon>Streptophyta</taxon>
        <taxon>Embryophyta</taxon>
        <taxon>Tracheophyta</taxon>
        <taxon>Spermatophyta</taxon>
        <taxon>Magnoliopsida</taxon>
        <taxon>Ranunculales</taxon>
        <taxon>Papaveraceae</taxon>
        <taxon>Papaveroideae</taxon>
        <taxon>Papaver</taxon>
    </lineage>
</organism>
<protein>
    <submittedName>
        <fullName evidence="1">Uncharacterized protein</fullName>
    </submittedName>
</protein>
<proteinExistence type="predicted"/>
<accession>A0A4Y7JFZ7</accession>
<dbReference type="Gramene" id="RZC58679">
    <property type="protein sequence ID" value="RZC58679"/>
    <property type="gene ID" value="C5167_005981"/>
</dbReference>
<dbReference type="AlphaFoldDB" id="A0A4Y7JFZ7"/>
<name>A0A4Y7JFZ7_PAPSO</name>
<reference evidence="1 2" key="1">
    <citation type="journal article" date="2018" name="Science">
        <title>The opium poppy genome and morphinan production.</title>
        <authorList>
            <person name="Guo L."/>
            <person name="Winzer T."/>
            <person name="Yang X."/>
            <person name="Li Y."/>
            <person name="Ning Z."/>
            <person name="He Z."/>
            <person name="Teodor R."/>
            <person name="Lu Y."/>
            <person name="Bowser T.A."/>
            <person name="Graham I.A."/>
            <person name="Ye K."/>
        </authorList>
    </citation>
    <scope>NUCLEOTIDE SEQUENCE [LARGE SCALE GENOMIC DNA]</scope>
    <source>
        <strain evidence="2">cv. HN1</strain>
        <tissue evidence="1">Leaves</tissue>
    </source>
</reference>
<keyword evidence="2" id="KW-1185">Reference proteome</keyword>